<feature type="compositionally biased region" description="Low complexity" evidence="1">
    <location>
        <begin position="342"/>
        <end position="353"/>
    </location>
</feature>
<reference evidence="3" key="1">
    <citation type="submission" date="2021-06" db="EMBL/GenBank/DDBJ databases">
        <authorList>
            <person name="Kallberg Y."/>
            <person name="Tangrot J."/>
            <person name="Rosling A."/>
        </authorList>
    </citation>
    <scope>NUCLEOTIDE SEQUENCE</scope>
    <source>
        <strain evidence="3">IA702</strain>
    </source>
</reference>
<dbReference type="EMBL" id="CAJVPJ010000121">
    <property type="protein sequence ID" value="CAG8481427.1"/>
    <property type="molecule type" value="Genomic_DNA"/>
</dbReference>
<feature type="compositionally biased region" description="Polar residues" evidence="1">
    <location>
        <begin position="615"/>
        <end position="638"/>
    </location>
</feature>
<evidence type="ECO:0000313" key="3">
    <source>
        <dbReference type="EMBL" id="CAG8481427.1"/>
    </source>
</evidence>
<evidence type="ECO:0000313" key="4">
    <source>
        <dbReference type="Proteomes" id="UP000789572"/>
    </source>
</evidence>
<feature type="transmembrane region" description="Helical" evidence="2">
    <location>
        <begin position="218"/>
        <end position="241"/>
    </location>
</feature>
<keyword evidence="2" id="KW-1133">Transmembrane helix</keyword>
<feature type="compositionally biased region" description="Low complexity" evidence="1">
    <location>
        <begin position="418"/>
        <end position="427"/>
    </location>
</feature>
<keyword evidence="4" id="KW-1185">Reference proteome</keyword>
<name>A0A9N8Z7H1_9GLOM</name>
<feature type="compositionally biased region" description="Polar residues" evidence="1">
    <location>
        <begin position="542"/>
        <end position="554"/>
    </location>
</feature>
<feature type="region of interest" description="Disordered" evidence="1">
    <location>
        <begin position="534"/>
        <end position="554"/>
    </location>
</feature>
<dbReference type="OrthoDB" id="2384193at2759"/>
<gene>
    <name evidence="3" type="ORF">POCULU_LOCUS1571</name>
</gene>
<feature type="transmembrane region" description="Helical" evidence="2">
    <location>
        <begin position="136"/>
        <end position="153"/>
    </location>
</feature>
<sequence>MAPLQVFSDIISTIVKYQEGFMILPNVTPSTPISPASVLASGEIITKPYILWTQAHKNWILPSDYVLCASFSVQVGLLFLLQSFWNYLAANVAKTSFMGSFEFKSYIIFSVFSAAVFPILRFTFRHNDLNSDVFPQLAYGVFLFIIALLGIRSNQRFTMLLRKTGQSIRPSVVAKLEYFRDMNLYLTMGLIIGSVSVLILCVDALTPNQWLNRRKFTADLLMVHVSVAMWIVFLTLILIFYPSGSSASDSATIKSAVSNKSAVNEIPTQASIRPQTRTHTYDKLNTPESSQLSSYVVEMSEDNNGSFPPPHLSRPPRSYSTDDTPSQSQTTLISTPPPFSPTPTTSPKSVSSPRLPLYSPTPVRQVPSVKMWEGMKYPLQTSSNNSSDDIGKTNQTNVDEAESGEPPAYVIRDLRKGQSQTQGQPQQEAYPLSPTELAHQKRDSRKVITPSLSEGDLTSTSYSNSLRSSTLLTQQQQERYPYPRATYVGSGAFMPPNHRRTESDAITGDSYDGMGKRARRASLMRSGSSPSLFLLNSSPVLQSPTTPLSPTSDMMPTSPTNFTMDHTHGASKRWTRWDTNRPTVSKAYTDTQSSSYEASTRSPGSPRSAVPYSPRTVTSPTSPKSPNQQHSYQRSIPANHSPLVPRRTSKVDDVEMVAVRSRRMSVANGKKQVRTDSGGYELQRGLDSPTIRISTFNDSHENITHAL</sequence>
<dbReference type="AlphaFoldDB" id="A0A9N8Z7H1"/>
<feature type="transmembrane region" description="Helical" evidence="2">
    <location>
        <begin position="184"/>
        <end position="206"/>
    </location>
</feature>
<protein>
    <submittedName>
        <fullName evidence="3">6829_t:CDS:1</fullName>
    </submittedName>
</protein>
<feature type="compositionally biased region" description="Polar residues" evidence="1">
    <location>
        <begin position="586"/>
        <end position="605"/>
    </location>
</feature>
<proteinExistence type="predicted"/>
<accession>A0A9N8Z7H1</accession>
<feature type="compositionally biased region" description="Polar residues" evidence="1">
    <location>
        <begin position="379"/>
        <end position="398"/>
    </location>
</feature>
<evidence type="ECO:0000256" key="2">
    <source>
        <dbReference type="SAM" id="Phobius"/>
    </source>
</evidence>
<feature type="transmembrane region" description="Helical" evidence="2">
    <location>
        <begin position="65"/>
        <end position="85"/>
    </location>
</feature>
<keyword evidence="2" id="KW-0472">Membrane</keyword>
<keyword evidence="2" id="KW-0812">Transmembrane</keyword>
<feature type="region of interest" description="Disordered" evidence="1">
    <location>
        <begin position="378"/>
        <end position="513"/>
    </location>
</feature>
<feature type="transmembrane region" description="Helical" evidence="2">
    <location>
        <begin position="105"/>
        <end position="124"/>
    </location>
</feature>
<dbReference type="Proteomes" id="UP000789572">
    <property type="component" value="Unassembled WGS sequence"/>
</dbReference>
<organism evidence="3 4">
    <name type="scientific">Paraglomus occultum</name>
    <dbReference type="NCBI Taxonomy" id="144539"/>
    <lineage>
        <taxon>Eukaryota</taxon>
        <taxon>Fungi</taxon>
        <taxon>Fungi incertae sedis</taxon>
        <taxon>Mucoromycota</taxon>
        <taxon>Glomeromycotina</taxon>
        <taxon>Glomeromycetes</taxon>
        <taxon>Paraglomerales</taxon>
        <taxon>Paraglomeraceae</taxon>
        <taxon>Paraglomus</taxon>
    </lineage>
</organism>
<feature type="compositionally biased region" description="Polar residues" evidence="1">
    <location>
        <begin position="267"/>
        <end position="278"/>
    </location>
</feature>
<feature type="region of interest" description="Disordered" evidence="1">
    <location>
        <begin position="586"/>
        <end position="648"/>
    </location>
</feature>
<feature type="compositionally biased region" description="Low complexity" evidence="1">
    <location>
        <begin position="318"/>
        <end position="334"/>
    </location>
</feature>
<comment type="caution">
    <text evidence="3">The sequence shown here is derived from an EMBL/GenBank/DDBJ whole genome shotgun (WGS) entry which is preliminary data.</text>
</comment>
<evidence type="ECO:0000256" key="1">
    <source>
        <dbReference type="SAM" id="MobiDB-lite"/>
    </source>
</evidence>
<feature type="compositionally biased region" description="Low complexity" evidence="1">
    <location>
        <begin position="457"/>
        <end position="477"/>
    </location>
</feature>
<feature type="region of interest" description="Disordered" evidence="1">
    <location>
        <begin position="267"/>
        <end position="362"/>
    </location>
</feature>